<dbReference type="EMBL" id="CAJVPW010002572">
    <property type="protein sequence ID" value="CAG8509225.1"/>
    <property type="molecule type" value="Genomic_DNA"/>
</dbReference>
<reference evidence="1" key="1">
    <citation type="submission" date="2021-06" db="EMBL/GenBank/DDBJ databases">
        <authorList>
            <person name="Kallberg Y."/>
            <person name="Tangrot J."/>
            <person name="Rosling A."/>
        </authorList>
    </citation>
    <scope>NUCLEOTIDE SEQUENCE</scope>
    <source>
        <strain evidence="1">28 12/20/2015</strain>
    </source>
</reference>
<proteinExistence type="predicted"/>
<gene>
    <name evidence="1" type="ORF">SPELUC_LOCUS3396</name>
</gene>
<keyword evidence="2" id="KW-1185">Reference proteome</keyword>
<evidence type="ECO:0000313" key="2">
    <source>
        <dbReference type="Proteomes" id="UP000789366"/>
    </source>
</evidence>
<sequence>MLERSLEKSLQATLTKALSEMKQSLHIIGNKVEEDKFWPEEKMDRPRDQYEYNEWRRIGKELDEALLSKSLELVIRARELAYTQAYTLRVANKEGWDIAAALRDSVSEDPMEAALNEKLVFARQSARSKKRKVDYTSPVSSSKSYLAFSQPYLSLGAQNRQLFQKFPGEPSNGSLYHPLVLQQQIFVASPKLVEYAVSFE</sequence>
<protein>
    <submittedName>
        <fullName evidence="1">4179_t:CDS:1</fullName>
    </submittedName>
</protein>
<evidence type="ECO:0000313" key="1">
    <source>
        <dbReference type="EMBL" id="CAG8509225.1"/>
    </source>
</evidence>
<name>A0ACA9L3Q2_9GLOM</name>
<accession>A0ACA9L3Q2</accession>
<organism evidence="1 2">
    <name type="scientific">Cetraspora pellucida</name>
    <dbReference type="NCBI Taxonomy" id="1433469"/>
    <lineage>
        <taxon>Eukaryota</taxon>
        <taxon>Fungi</taxon>
        <taxon>Fungi incertae sedis</taxon>
        <taxon>Mucoromycota</taxon>
        <taxon>Glomeromycotina</taxon>
        <taxon>Glomeromycetes</taxon>
        <taxon>Diversisporales</taxon>
        <taxon>Gigasporaceae</taxon>
        <taxon>Cetraspora</taxon>
    </lineage>
</organism>
<comment type="caution">
    <text evidence="1">The sequence shown here is derived from an EMBL/GenBank/DDBJ whole genome shotgun (WGS) entry which is preliminary data.</text>
</comment>
<dbReference type="Proteomes" id="UP000789366">
    <property type="component" value="Unassembled WGS sequence"/>
</dbReference>